<keyword evidence="6" id="KW-1185">Reference proteome</keyword>
<evidence type="ECO:0000256" key="1">
    <source>
        <dbReference type="ARBA" id="ARBA00023125"/>
    </source>
</evidence>
<dbReference type="AlphaFoldDB" id="A0A8J8MPQ5"/>
<dbReference type="KEGG" id="vpy:HZI73_25555"/>
<keyword evidence="3" id="KW-0812">Transmembrane</keyword>
<evidence type="ECO:0000313" key="6">
    <source>
        <dbReference type="Proteomes" id="UP000683246"/>
    </source>
</evidence>
<dbReference type="InterPro" id="IPR009057">
    <property type="entry name" value="Homeodomain-like_sf"/>
</dbReference>
<sequence length="200" mass="23250">MKKSDEARQKIMHATIELLSKQGHATIKEISDMSHVNVAAVNYYYGDKQSLYNKVIDYVSEELKGNITKLIDGSTNDLEPVVKEVINIIYHWTLKYNGVLKYMIGNNSQDGKEAFMFNHLFYDEAFSKKIYAHLEEYTGIHDQELLYIKYMIIFSSFAFPMMIEFIRNEGTLNDSMHATSLSQPSFKKKYIDELIKVIMD</sequence>
<dbReference type="InterPro" id="IPR001647">
    <property type="entry name" value="HTH_TetR"/>
</dbReference>
<protein>
    <submittedName>
        <fullName evidence="5">TetR family transcriptional regulator</fullName>
    </submittedName>
</protein>
<keyword evidence="1 2" id="KW-0238">DNA-binding</keyword>
<feature type="DNA-binding region" description="H-T-H motif" evidence="2">
    <location>
        <begin position="26"/>
        <end position="45"/>
    </location>
</feature>
<evidence type="ECO:0000256" key="2">
    <source>
        <dbReference type="PROSITE-ProRule" id="PRU00335"/>
    </source>
</evidence>
<gene>
    <name evidence="5" type="ORF">HZI73_25555</name>
</gene>
<feature type="domain" description="HTH tetR-type" evidence="4">
    <location>
        <begin position="5"/>
        <end position="63"/>
    </location>
</feature>
<dbReference type="RefSeq" id="WP_212696160.1">
    <property type="nucleotide sequence ID" value="NZ_CP058649.1"/>
</dbReference>
<evidence type="ECO:0000259" key="4">
    <source>
        <dbReference type="PROSITE" id="PS50977"/>
    </source>
</evidence>
<dbReference type="Proteomes" id="UP000683246">
    <property type="component" value="Chromosome"/>
</dbReference>
<dbReference type="Gene3D" id="1.10.357.10">
    <property type="entry name" value="Tetracycline Repressor, domain 2"/>
    <property type="match status" value="1"/>
</dbReference>
<accession>A0A8J8MPQ5</accession>
<keyword evidence="3" id="KW-1133">Transmembrane helix</keyword>
<keyword evidence="3" id="KW-0472">Membrane</keyword>
<organism evidence="5 6">
    <name type="scientific">Vallitalea pronyensis</name>
    <dbReference type="NCBI Taxonomy" id="1348613"/>
    <lineage>
        <taxon>Bacteria</taxon>
        <taxon>Bacillati</taxon>
        <taxon>Bacillota</taxon>
        <taxon>Clostridia</taxon>
        <taxon>Lachnospirales</taxon>
        <taxon>Vallitaleaceae</taxon>
        <taxon>Vallitalea</taxon>
    </lineage>
</organism>
<reference evidence="5" key="1">
    <citation type="submission" date="2020-07" db="EMBL/GenBank/DDBJ databases">
        <title>Vallitalea pronyensis genome.</title>
        <authorList>
            <person name="Postec A."/>
        </authorList>
    </citation>
    <scope>NUCLEOTIDE SEQUENCE</scope>
    <source>
        <strain evidence="5">FatNI3</strain>
    </source>
</reference>
<dbReference type="SUPFAM" id="SSF46689">
    <property type="entry name" value="Homeodomain-like"/>
    <property type="match status" value="1"/>
</dbReference>
<feature type="transmembrane region" description="Helical" evidence="3">
    <location>
        <begin position="147"/>
        <end position="166"/>
    </location>
</feature>
<dbReference type="EMBL" id="CP058649">
    <property type="protein sequence ID" value="QUI25456.1"/>
    <property type="molecule type" value="Genomic_DNA"/>
</dbReference>
<proteinExistence type="predicted"/>
<dbReference type="PROSITE" id="PS50977">
    <property type="entry name" value="HTH_TETR_2"/>
    <property type="match status" value="1"/>
</dbReference>
<evidence type="ECO:0000313" key="5">
    <source>
        <dbReference type="EMBL" id="QUI25456.1"/>
    </source>
</evidence>
<name>A0A8J8MPQ5_9FIRM</name>
<evidence type="ECO:0000256" key="3">
    <source>
        <dbReference type="SAM" id="Phobius"/>
    </source>
</evidence>
<dbReference type="GO" id="GO:0003677">
    <property type="term" value="F:DNA binding"/>
    <property type="evidence" value="ECO:0007669"/>
    <property type="project" value="UniProtKB-UniRule"/>
</dbReference>